<feature type="compositionally biased region" description="Pro residues" evidence="1">
    <location>
        <begin position="40"/>
        <end position="61"/>
    </location>
</feature>
<feature type="chain" id="PRO_5043931295" evidence="2">
    <location>
        <begin position="25"/>
        <end position="134"/>
    </location>
</feature>
<sequence length="134" mass="14755">MKMLQLVVLTLLLSVSYFNFEAYGDELENTKCDPPCQQYSPPPPPPPSDGYPIYTAPPPPPPHHEKEKCPPAGSGVVCCTPPAPYTYGPPSPYAPPNPYTYVPYDEGEHSSSGYNVVMRFLVSILILFSSFIVF</sequence>
<evidence type="ECO:0000256" key="2">
    <source>
        <dbReference type="SAM" id="SignalP"/>
    </source>
</evidence>
<keyword evidence="2" id="KW-0732">Signal</keyword>
<reference evidence="3 4" key="1">
    <citation type="submission" date="2023-01" db="EMBL/GenBank/DDBJ databases">
        <authorList>
            <person name="Kreplak J."/>
        </authorList>
    </citation>
    <scope>NUCLEOTIDE SEQUENCE [LARGE SCALE GENOMIC DNA]</scope>
</reference>
<gene>
    <name evidence="3" type="ORF">VFH_I280880</name>
</gene>
<feature type="signal peptide" evidence="2">
    <location>
        <begin position="1"/>
        <end position="24"/>
    </location>
</feature>
<dbReference type="Proteomes" id="UP001157006">
    <property type="component" value="Chromosome 1L"/>
</dbReference>
<evidence type="ECO:0000256" key="1">
    <source>
        <dbReference type="SAM" id="MobiDB-lite"/>
    </source>
</evidence>
<feature type="region of interest" description="Disordered" evidence="1">
    <location>
        <begin position="31"/>
        <end position="68"/>
    </location>
</feature>
<protein>
    <submittedName>
        <fullName evidence="3">Uncharacterized protein</fullName>
    </submittedName>
</protein>
<accession>A0AAV0YQE3</accession>
<name>A0AAV0YQE3_VICFA</name>
<evidence type="ECO:0000313" key="3">
    <source>
        <dbReference type="EMBL" id="CAI8587023.1"/>
    </source>
</evidence>
<keyword evidence="4" id="KW-1185">Reference proteome</keyword>
<evidence type="ECO:0000313" key="4">
    <source>
        <dbReference type="Proteomes" id="UP001157006"/>
    </source>
</evidence>
<dbReference type="AlphaFoldDB" id="A0AAV0YQE3"/>
<dbReference type="EMBL" id="OX451736">
    <property type="protein sequence ID" value="CAI8587023.1"/>
    <property type="molecule type" value="Genomic_DNA"/>
</dbReference>
<proteinExistence type="predicted"/>
<organism evidence="3 4">
    <name type="scientific">Vicia faba</name>
    <name type="common">Broad bean</name>
    <name type="synonym">Faba vulgaris</name>
    <dbReference type="NCBI Taxonomy" id="3906"/>
    <lineage>
        <taxon>Eukaryota</taxon>
        <taxon>Viridiplantae</taxon>
        <taxon>Streptophyta</taxon>
        <taxon>Embryophyta</taxon>
        <taxon>Tracheophyta</taxon>
        <taxon>Spermatophyta</taxon>
        <taxon>Magnoliopsida</taxon>
        <taxon>eudicotyledons</taxon>
        <taxon>Gunneridae</taxon>
        <taxon>Pentapetalae</taxon>
        <taxon>rosids</taxon>
        <taxon>fabids</taxon>
        <taxon>Fabales</taxon>
        <taxon>Fabaceae</taxon>
        <taxon>Papilionoideae</taxon>
        <taxon>50 kb inversion clade</taxon>
        <taxon>NPAAA clade</taxon>
        <taxon>Hologalegina</taxon>
        <taxon>IRL clade</taxon>
        <taxon>Fabeae</taxon>
        <taxon>Vicia</taxon>
    </lineage>
</organism>